<dbReference type="GO" id="GO:0002939">
    <property type="term" value="P:tRNA N1-guanine methylation"/>
    <property type="evidence" value="ECO:0007669"/>
    <property type="project" value="TreeGrafter"/>
</dbReference>
<evidence type="ECO:0000256" key="8">
    <source>
        <dbReference type="ARBA" id="ARBA00022603"/>
    </source>
</evidence>
<dbReference type="NCBIfam" id="TIGR00088">
    <property type="entry name" value="trmD"/>
    <property type="match status" value="1"/>
</dbReference>
<name>A0A2U1FQN9_9PSEU</name>
<evidence type="ECO:0000256" key="15">
    <source>
        <dbReference type="HAMAP-Rule" id="MF_00605"/>
    </source>
</evidence>
<dbReference type="SUPFAM" id="SSF75217">
    <property type="entry name" value="alpha/beta knot"/>
    <property type="match status" value="1"/>
</dbReference>
<keyword evidence="7 15" id="KW-0963">Cytoplasm</keyword>
<keyword evidence="20" id="KW-1185">Reference proteome</keyword>
<feature type="binding site" evidence="15 16">
    <location>
        <begin position="136"/>
        <end position="141"/>
    </location>
    <ligand>
        <name>S-adenosyl-L-methionine</name>
        <dbReference type="ChEBI" id="CHEBI:59789"/>
    </ligand>
</feature>
<dbReference type="EMBL" id="QEKW01000001">
    <property type="protein sequence ID" value="PVZ14501.1"/>
    <property type="molecule type" value="Genomic_DNA"/>
</dbReference>
<dbReference type="InterPro" id="IPR029026">
    <property type="entry name" value="tRNA_m1G_MTases_N"/>
</dbReference>
<feature type="binding site" evidence="15 16">
    <location>
        <position position="112"/>
    </location>
    <ligand>
        <name>S-adenosyl-L-methionine</name>
        <dbReference type="ChEBI" id="CHEBI:59789"/>
    </ligand>
</feature>
<evidence type="ECO:0000259" key="18">
    <source>
        <dbReference type="Pfam" id="PF01746"/>
    </source>
</evidence>
<dbReference type="RefSeq" id="WP_116706341.1">
    <property type="nucleotide sequence ID" value="NZ_QEKW01000001.1"/>
</dbReference>
<evidence type="ECO:0000256" key="7">
    <source>
        <dbReference type="ARBA" id="ARBA00022490"/>
    </source>
</evidence>
<dbReference type="NCBIfam" id="NF000648">
    <property type="entry name" value="PRK00026.1"/>
    <property type="match status" value="1"/>
</dbReference>
<accession>A0A2U1FQN9</accession>
<dbReference type="AlphaFoldDB" id="A0A2U1FQN9"/>
<evidence type="ECO:0000256" key="10">
    <source>
        <dbReference type="ARBA" id="ARBA00022691"/>
    </source>
</evidence>
<evidence type="ECO:0000256" key="5">
    <source>
        <dbReference type="ARBA" id="ARBA00012807"/>
    </source>
</evidence>
<evidence type="ECO:0000256" key="11">
    <source>
        <dbReference type="ARBA" id="ARBA00022694"/>
    </source>
</evidence>
<dbReference type="GO" id="GO:0052906">
    <property type="term" value="F:tRNA (guanine(37)-N1)-methyltransferase activity"/>
    <property type="evidence" value="ECO:0007669"/>
    <property type="project" value="UniProtKB-UniRule"/>
</dbReference>
<evidence type="ECO:0000313" key="20">
    <source>
        <dbReference type="Proteomes" id="UP000245639"/>
    </source>
</evidence>
<feature type="domain" description="tRNA methyltransferase TRMD/TRM10-type" evidence="18">
    <location>
        <begin position="1"/>
        <end position="231"/>
    </location>
</feature>
<evidence type="ECO:0000256" key="2">
    <source>
        <dbReference type="ARBA" id="ARBA00004496"/>
    </source>
</evidence>
<evidence type="ECO:0000256" key="1">
    <source>
        <dbReference type="ARBA" id="ARBA00002634"/>
    </source>
</evidence>
<dbReference type="InterPro" id="IPR002649">
    <property type="entry name" value="tRNA_m1G_MeTrfase_TrmD"/>
</dbReference>
<dbReference type="Pfam" id="PF01746">
    <property type="entry name" value="tRNA_m1G_MT"/>
    <property type="match status" value="1"/>
</dbReference>
<dbReference type="Proteomes" id="UP000245639">
    <property type="component" value="Unassembled WGS sequence"/>
</dbReference>
<evidence type="ECO:0000256" key="4">
    <source>
        <dbReference type="ARBA" id="ARBA00011738"/>
    </source>
</evidence>
<dbReference type="OrthoDB" id="9807416at2"/>
<evidence type="ECO:0000256" key="3">
    <source>
        <dbReference type="ARBA" id="ARBA00007630"/>
    </source>
</evidence>
<dbReference type="PIRSF" id="PIRSF000386">
    <property type="entry name" value="tRNA_mtase"/>
    <property type="match status" value="1"/>
</dbReference>
<dbReference type="Gene3D" id="3.40.1280.10">
    <property type="match status" value="1"/>
</dbReference>
<evidence type="ECO:0000313" key="19">
    <source>
        <dbReference type="EMBL" id="PVZ14501.1"/>
    </source>
</evidence>
<dbReference type="HAMAP" id="MF_00605">
    <property type="entry name" value="TrmD"/>
    <property type="match status" value="1"/>
</dbReference>
<proteinExistence type="inferred from homology"/>
<dbReference type="InterPro" id="IPR016009">
    <property type="entry name" value="tRNA_MeTrfase_TRMD/TRM10"/>
</dbReference>
<comment type="function">
    <text evidence="1 15 17">Specifically methylates guanosine-37 in various tRNAs.</text>
</comment>
<evidence type="ECO:0000256" key="17">
    <source>
        <dbReference type="RuleBase" id="RU003464"/>
    </source>
</evidence>
<keyword evidence="11 15" id="KW-0819">tRNA processing</keyword>
<comment type="similarity">
    <text evidence="3 15 17">Belongs to the RNA methyltransferase TrmD family.</text>
</comment>
<sequence>MRIDVVTIFPGYLAPLDDALVGRARRAGRLDLRVHDLRRWATGVHQAVDDAPYGGGPGMLMTAPVWGAALDEVTASGEGAPRLLVPTPAGPPLTQQRVAAWAVEPWLVIACGRYEGIDARVLEDAARRMPVEEVSLGDYVLAGGEVAALVVVEAVSRLVPGVLGNPASAELDSFAEGTGGLLEAPAYTRPERWRELDVPEVLRGGNHGAVARWRRDRSLERTAAVRPDLLDALVARHGPDAFDARDREVLAACGYDPAGRAGAAAWQTGEVAGDGARPDRGR</sequence>
<keyword evidence="8 15" id="KW-0489">Methyltransferase</keyword>
<evidence type="ECO:0000256" key="12">
    <source>
        <dbReference type="ARBA" id="ARBA00029736"/>
    </source>
</evidence>
<keyword evidence="10 15" id="KW-0949">S-adenosyl-L-methionine</keyword>
<keyword evidence="9 15" id="KW-0808">Transferase</keyword>
<dbReference type="InterPro" id="IPR029028">
    <property type="entry name" value="Alpha/beta_knot_MTases"/>
</dbReference>
<protein>
    <recommendedName>
        <fullName evidence="6 15">tRNA (guanine-N(1)-)-methyltransferase</fullName>
        <ecNumber evidence="5 15">2.1.1.228</ecNumber>
    </recommendedName>
    <alternativeName>
        <fullName evidence="12 15">M1G-methyltransferase</fullName>
    </alternativeName>
    <alternativeName>
        <fullName evidence="13 15">tRNA [GM37] methyltransferase</fullName>
    </alternativeName>
</protein>
<evidence type="ECO:0000256" key="13">
    <source>
        <dbReference type="ARBA" id="ARBA00033392"/>
    </source>
</evidence>
<dbReference type="PANTHER" id="PTHR46417:SF1">
    <property type="entry name" value="TRNA (GUANINE-N(1)-)-METHYLTRANSFERASE"/>
    <property type="match status" value="1"/>
</dbReference>
<comment type="caution">
    <text evidence="19">The sequence shown here is derived from an EMBL/GenBank/DDBJ whole genome shotgun (WGS) entry which is preliminary data.</text>
</comment>
<dbReference type="EC" id="2.1.1.228" evidence="5 15"/>
<dbReference type="GO" id="GO:0005829">
    <property type="term" value="C:cytosol"/>
    <property type="evidence" value="ECO:0007669"/>
    <property type="project" value="TreeGrafter"/>
</dbReference>
<comment type="catalytic activity">
    <reaction evidence="14 15 17">
        <text>guanosine(37) in tRNA + S-adenosyl-L-methionine = N(1)-methylguanosine(37) in tRNA + S-adenosyl-L-homocysteine + H(+)</text>
        <dbReference type="Rhea" id="RHEA:36899"/>
        <dbReference type="Rhea" id="RHEA-COMP:10145"/>
        <dbReference type="Rhea" id="RHEA-COMP:10147"/>
        <dbReference type="ChEBI" id="CHEBI:15378"/>
        <dbReference type="ChEBI" id="CHEBI:57856"/>
        <dbReference type="ChEBI" id="CHEBI:59789"/>
        <dbReference type="ChEBI" id="CHEBI:73542"/>
        <dbReference type="ChEBI" id="CHEBI:74269"/>
        <dbReference type="EC" id="2.1.1.228"/>
    </reaction>
</comment>
<evidence type="ECO:0000256" key="9">
    <source>
        <dbReference type="ARBA" id="ARBA00022679"/>
    </source>
</evidence>
<comment type="subunit">
    <text evidence="4 15 17">Homodimer.</text>
</comment>
<dbReference type="Gene3D" id="1.10.1270.20">
    <property type="entry name" value="tRNA(m1g37)methyltransferase, domain 2"/>
    <property type="match status" value="1"/>
</dbReference>
<comment type="subcellular location">
    <subcellularLocation>
        <location evidence="2 15 17">Cytoplasm</location>
    </subcellularLocation>
</comment>
<dbReference type="InterPro" id="IPR023148">
    <property type="entry name" value="tRNA_m1G_MeTrfase_C_sf"/>
</dbReference>
<evidence type="ECO:0000256" key="16">
    <source>
        <dbReference type="PIRSR" id="PIRSR000386-1"/>
    </source>
</evidence>
<organism evidence="19 20">
    <name type="scientific">Actinomycetospora cinnamomea</name>
    <dbReference type="NCBI Taxonomy" id="663609"/>
    <lineage>
        <taxon>Bacteria</taxon>
        <taxon>Bacillati</taxon>
        <taxon>Actinomycetota</taxon>
        <taxon>Actinomycetes</taxon>
        <taxon>Pseudonocardiales</taxon>
        <taxon>Pseudonocardiaceae</taxon>
        <taxon>Actinomycetospora</taxon>
    </lineage>
</organism>
<evidence type="ECO:0000256" key="6">
    <source>
        <dbReference type="ARBA" id="ARBA00014679"/>
    </source>
</evidence>
<reference evidence="19 20" key="1">
    <citation type="submission" date="2018-04" db="EMBL/GenBank/DDBJ databases">
        <title>Genomic Encyclopedia of Type Strains, Phase IV (KMG-IV): sequencing the most valuable type-strain genomes for metagenomic binning, comparative biology and taxonomic classification.</title>
        <authorList>
            <person name="Goeker M."/>
        </authorList>
    </citation>
    <scope>NUCLEOTIDE SEQUENCE [LARGE SCALE GENOMIC DNA]</scope>
    <source>
        <strain evidence="19 20">DSM 45771</strain>
    </source>
</reference>
<gene>
    <name evidence="15" type="primary">trmD</name>
    <name evidence="19" type="ORF">C8D89_101366</name>
</gene>
<evidence type="ECO:0000256" key="14">
    <source>
        <dbReference type="ARBA" id="ARBA00047783"/>
    </source>
</evidence>
<dbReference type="PANTHER" id="PTHR46417">
    <property type="entry name" value="TRNA (GUANINE-N(1)-)-METHYLTRANSFERASE"/>
    <property type="match status" value="1"/>
</dbReference>